<accession>A0ABQ3CVK2</accession>
<dbReference type="EMBL" id="BMVN01000024">
    <property type="protein sequence ID" value="GHA45964.1"/>
    <property type="molecule type" value="Genomic_DNA"/>
</dbReference>
<evidence type="ECO:0000313" key="3">
    <source>
        <dbReference type="Proteomes" id="UP000653644"/>
    </source>
</evidence>
<proteinExistence type="predicted"/>
<sequence length="1647" mass="178966">MGEEQTSDAVLDPASAIRRRIALFRTESDPRHLTDRQAESELTAAMSAAIRVGRTGEPECDVATLAELARFRFWRGVVTGTLFGQVEADAAVGFFLGLRQTSPALIPAEVAEVVGTLATNAGHRLRWAVDCAGRLLALFDGTDLGLVDRAIDRVLWALRTAPPDPAGRIPALGRLGQAYHERHKATGDVADGWKAVSTRREAVRLSPPGRDRARRLSLLADALLAVYEQTEERACLEEAIRSLEESIATTPPGDQFLWLRYNRLGRAYRRLAETTDSPADFDAAVRWSRLACDTIDGSDADHASALMTLDRSLRARYAKTSDRTDLDEAVALWRTALARMPRDDARRVDFLVDLSDALYHRFDKEGDPADLEGSVQASEAAVAEATEGSPSRVRALSDLCYRLRRRFEHGGDLADLRRADHVGRLAVTLTSLGDGEAGMVTYANLLHADLALYDKTRELSCLDEVLDLWTAILAATPADRAERVPRLAGRLHALARRFEHTGDRADLDRVFEAARECLAVTRPDLGQTAETLLRITRHIDARADETNRPADVGLGIDNARFSIRSRSAADLDVMDTLVDLARSIAPRTAADESDREIRQTFLALALATRYRITGSPEDSAESIRLLRDVITTAEPDDPQFSVCLSNLGDALLDRFLRDGDATDLDAAVEAHERAFHAVLPTAPDRTEHLPKLARALQLRYDDRRDPGDLERVVAVVRNAVADGHPSPDCRPASLSELTRVLVWRSHHTRNTADLDAAVAAGREAVRLDAASAAPSTTSLSRLASALFIRYQQTGNAADLDEAISALETALADMPDGDGHRPSSLYNHALCVHARALLTGSSTDFDRSVAELREVTGARSPDDPARWMDFYSLGLALRVRYVHLGDDLDMHAAVEAHRTALQGASRDPLARALTAVGLANALSQVYEWTGDRAVLDEAIALAAEAEHDFPDHGIIGSQPLSILSWLLYLRVDLPGEPDPTDVAEMLRVSKRMIDTARPGSADHSLFLRSRAVALAMAARVRRDTALLDQAVTTARQAVEAARPGDARRAEWLWSLGRILQQRHRVTGDGADQAATLRSWREAARDPYGNPDMVTRCAVHAGRLAAQLGDIDGAVADYGLAVRYLPTVAWHGMRTEVRSDTLRKWSGLASEAAGAAIAAGQPATAVEMLEQSRSVIWTQALRLRSDLGDLARSHPALAERLTMLRTRLDAFSPLGGLDASSPLGRSHPLTARADGIQGPVFAAEAYERRRELAREWDETVERVRRIEGYEHFLGPTPYAELKHAAAEGPVVIVNVSGHGCHALVVREEEPEPEVVELPGVSTDSVSDKASDLLSALWVQTDSSASFLARERARHLNHDVLGWLWDAVVGPILARLEHTARPHPVQPAGAPPRLWWCPVGLLSLLPLHAAGHHPRHGSATGSDGMWTADLVVSSYTPTLAALSRSRTRRSEPTMRRHLAIALQETPGLAVLPAVADELAGLRRHAVRTTEVVSLVGSAATRRAVLDELPGCNRIHFACHAAQDFVDPAASAFSLHDGPLSIADIAAVELGDAELAFLSACQTATGVPDLADEAIHLAAAVQLTGFRHIVATSWSVGDTSAAALSDHFYRELASSDSGAEPAMALHRAVRALRDSDPTEPVKWASYVHFGS</sequence>
<dbReference type="InterPro" id="IPR024983">
    <property type="entry name" value="CHAT_dom"/>
</dbReference>
<dbReference type="Gene3D" id="1.25.40.10">
    <property type="entry name" value="Tetratricopeptide repeat domain"/>
    <property type="match status" value="2"/>
</dbReference>
<dbReference type="InterPro" id="IPR011990">
    <property type="entry name" value="TPR-like_helical_dom_sf"/>
</dbReference>
<feature type="domain" description="CHAT" evidence="1">
    <location>
        <begin position="1357"/>
        <end position="1647"/>
    </location>
</feature>
<dbReference type="Proteomes" id="UP000653644">
    <property type="component" value="Unassembled WGS sequence"/>
</dbReference>
<dbReference type="Pfam" id="PF12770">
    <property type="entry name" value="CHAT"/>
    <property type="match status" value="1"/>
</dbReference>
<name>A0ABQ3CVK2_9ACTN</name>
<comment type="caution">
    <text evidence="2">The sequence shown here is derived from an EMBL/GenBank/DDBJ whole genome shotgun (WGS) entry which is preliminary data.</text>
</comment>
<protein>
    <recommendedName>
        <fullName evidence="1">CHAT domain-containing protein</fullName>
    </recommendedName>
</protein>
<reference evidence="3" key="1">
    <citation type="journal article" date="2019" name="Int. J. Syst. Evol. Microbiol.">
        <title>The Global Catalogue of Microorganisms (GCM) 10K type strain sequencing project: providing services to taxonomists for standard genome sequencing and annotation.</title>
        <authorList>
            <consortium name="The Broad Institute Genomics Platform"/>
            <consortium name="The Broad Institute Genome Sequencing Center for Infectious Disease"/>
            <person name="Wu L."/>
            <person name="Ma J."/>
        </authorList>
    </citation>
    <scope>NUCLEOTIDE SEQUENCE [LARGE SCALE GENOMIC DNA]</scope>
    <source>
        <strain evidence="3">JCM 4733</strain>
    </source>
</reference>
<gene>
    <name evidence="2" type="ORF">GCM10010345_58030</name>
</gene>
<keyword evidence="3" id="KW-1185">Reference proteome</keyword>
<organism evidence="2 3">
    <name type="scientific">Streptomyces canarius</name>
    <dbReference type="NCBI Taxonomy" id="285453"/>
    <lineage>
        <taxon>Bacteria</taxon>
        <taxon>Bacillati</taxon>
        <taxon>Actinomycetota</taxon>
        <taxon>Actinomycetes</taxon>
        <taxon>Kitasatosporales</taxon>
        <taxon>Streptomycetaceae</taxon>
        <taxon>Streptomyces</taxon>
    </lineage>
</organism>
<evidence type="ECO:0000259" key="1">
    <source>
        <dbReference type="Pfam" id="PF12770"/>
    </source>
</evidence>
<evidence type="ECO:0000313" key="2">
    <source>
        <dbReference type="EMBL" id="GHA45964.1"/>
    </source>
</evidence>